<dbReference type="EMBL" id="PITJ01000304">
    <property type="protein sequence ID" value="TBU03380.1"/>
    <property type="molecule type" value="Genomic_DNA"/>
</dbReference>
<keyword evidence="3" id="KW-0732">Signal</keyword>
<accession>A0A4Q9L9B7</accession>
<name>A0A4Q9L9B7_9MICR</name>
<evidence type="ECO:0000256" key="3">
    <source>
        <dbReference type="SAM" id="SignalP"/>
    </source>
</evidence>
<evidence type="ECO:0008006" key="6">
    <source>
        <dbReference type="Google" id="ProtNLM"/>
    </source>
</evidence>
<gene>
    <name evidence="4" type="ORF">CWI37_0304p0020</name>
</gene>
<proteinExistence type="predicted"/>
<evidence type="ECO:0000313" key="4">
    <source>
        <dbReference type="EMBL" id="TBU03380.1"/>
    </source>
</evidence>
<organism evidence="4 5">
    <name type="scientific">Hamiltosporidium tvaerminnensis</name>
    <dbReference type="NCBI Taxonomy" id="1176355"/>
    <lineage>
        <taxon>Eukaryota</taxon>
        <taxon>Fungi</taxon>
        <taxon>Fungi incertae sedis</taxon>
        <taxon>Microsporidia</taxon>
        <taxon>Dubosqiidae</taxon>
        <taxon>Hamiltosporidium</taxon>
    </lineage>
</organism>
<feature type="signal peptide" evidence="3">
    <location>
        <begin position="1"/>
        <end position="15"/>
    </location>
</feature>
<evidence type="ECO:0000313" key="5">
    <source>
        <dbReference type="Proteomes" id="UP000292362"/>
    </source>
</evidence>
<keyword evidence="1" id="KW-0433">Leucine-rich repeat</keyword>
<dbReference type="AlphaFoldDB" id="A0A4Q9L9B7"/>
<dbReference type="InterPro" id="IPR032675">
    <property type="entry name" value="LRR_dom_sf"/>
</dbReference>
<dbReference type="PANTHER" id="PTHR45712:SF22">
    <property type="entry name" value="INSULIN-LIKE GROWTH FACTOR-BINDING PROTEIN COMPLEX ACID LABILE SUBUNIT"/>
    <property type="match status" value="1"/>
</dbReference>
<dbReference type="VEuPathDB" id="MicrosporidiaDB:CWI37_0304p0020"/>
<dbReference type="SUPFAM" id="SSF52058">
    <property type="entry name" value="L domain-like"/>
    <property type="match status" value="1"/>
</dbReference>
<evidence type="ECO:0000256" key="1">
    <source>
        <dbReference type="ARBA" id="ARBA00022614"/>
    </source>
</evidence>
<keyword evidence="2" id="KW-0677">Repeat</keyword>
<dbReference type="InterPro" id="IPR050333">
    <property type="entry name" value="SLRP"/>
</dbReference>
<comment type="caution">
    <text evidence="4">The sequence shown here is derived from an EMBL/GenBank/DDBJ whole genome shotgun (WGS) entry which is preliminary data.</text>
</comment>
<dbReference type="Proteomes" id="UP000292362">
    <property type="component" value="Unassembled WGS sequence"/>
</dbReference>
<reference evidence="4 5" key="1">
    <citation type="submission" date="2017-12" db="EMBL/GenBank/DDBJ databases">
        <authorList>
            <person name="Pombert J.-F."/>
            <person name="Haag K.L."/>
            <person name="Ebert D."/>
        </authorList>
    </citation>
    <scope>NUCLEOTIDE SEQUENCE [LARGE SCALE GENOMIC DNA]</scope>
    <source>
        <strain evidence="4">FI-OER-3-3</strain>
    </source>
</reference>
<dbReference type="Gene3D" id="3.80.10.10">
    <property type="entry name" value="Ribonuclease Inhibitor"/>
    <property type="match status" value="3"/>
</dbReference>
<dbReference type="PANTHER" id="PTHR45712">
    <property type="entry name" value="AGAP008170-PA"/>
    <property type="match status" value="1"/>
</dbReference>
<sequence>MKLFLLCFGLFRSDPCVYVSVRTKNLRKAIYFHENKCFATIVGLFDSNDNFLLYYDERNKEHSKSILKNYHFNEIKYEDLCVLRFNIPLFLKNISKVLNKHLRLETRIQPFYLEKITTCDNFYIFSLFLSKENALEIVSCKNTLIDIFKLLDFFLIEDTIPNIFFYINFVKNLISNQIYVPNKFTIQKSWTINNIRKHLQIFLTVLLSIDDINNIIRKSNNDCNMVNEFLQRKLKEIFVENDSLFIDEHVFDLILKKIGNIAFIKFLRFNIFFLEIKKITILAEKLDLKRSGLFNNISDTFISEELVLEGSDFYKVIPYIIDGRGIDKIKILKIIGTEITKGVIFSLNKLKNICSMTIISSELRANILVFNKGLETNLKYLDLSRSKLRKNDIQNFADMTELNTIIFNDSFHENNTFAGLKHSRFKNKLKWLEIKNSSLSSEDFNTILLFQNLENLNLSGTIINFEREYKFRASNFNRLQYIYLVGIPLNDIILGVLNSIKSAKKLNISTTHIESDTFPENLYKNSNLTLSSLNAGYNKISYQELQRITELQSLYELNLIKTTLNDSDLEVFRNSKLNETLRILVLSRTNIKGEGMLSFTNYNYLEVLDISFCDIRNLYFLKTNYFHLNLMKLNLSNNSLENFNLSILGEAKKLKFLDLSLNNIKGGSLSILKNTLLASTLEALSYIRNELNYMDIQTLETFRSLTTLNITNARIIRNAFFNSVNFSISLPTGIILKISSTNSAEDTMTVEYIKV</sequence>
<evidence type="ECO:0000256" key="2">
    <source>
        <dbReference type="ARBA" id="ARBA00022737"/>
    </source>
</evidence>
<feature type="chain" id="PRO_5020518708" description="Leucine-rich repeat-containing protein" evidence="3">
    <location>
        <begin position="16"/>
        <end position="755"/>
    </location>
</feature>
<protein>
    <recommendedName>
        <fullName evidence="6">Leucine-rich repeat-containing protein</fullName>
    </recommendedName>
</protein>